<keyword evidence="1" id="KW-0173">Coenzyme A biosynthesis</keyword>
<organism evidence="4 5">
    <name type="scientific">Dermatophagoides pteronyssinus</name>
    <name type="common">European house dust mite</name>
    <dbReference type="NCBI Taxonomy" id="6956"/>
    <lineage>
        <taxon>Eukaryota</taxon>
        <taxon>Metazoa</taxon>
        <taxon>Ecdysozoa</taxon>
        <taxon>Arthropoda</taxon>
        <taxon>Chelicerata</taxon>
        <taxon>Arachnida</taxon>
        <taxon>Acari</taxon>
        <taxon>Acariformes</taxon>
        <taxon>Sarcoptiformes</taxon>
        <taxon>Astigmata</taxon>
        <taxon>Psoroptidia</taxon>
        <taxon>Analgoidea</taxon>
        <taxon>Pyroglyphidae</taxon>
        <taxon>Dermatophagoidinae</taxon>
        <taxon>Dermatophagoides</taxon>
    </lineage>
</organism>
<dbReference type="PANTHER" id="PTHR14359:SF6">
    <property type="entry name" value="PHOSPHOPANTOTHENOYLCYSTEINE DECARBOXYLASE"/>
    <property type="match status" value="1"/>
</dbReference>
<dbReference type="OrthoDB" id="1532798at2759"/>
<dbReference type="InterPro" id="IPR003382">
    <property type="entry name" value="Flavoprotein"/>
</dbReference>
<protein>
    <submittedName>
        <fullName evidence="5">Phosphopantothenoylcysteine decarboxylase-like</fullName>
    </submittedName>
</protein>
<accession>A0A6P6Y245</accession>
<dbReference type="PANTHER" id="PTHR14359">
    <property type="entry name" value="HOMO-OLIGOMERIC FLAVIN CONTAINING CYS DECARBOXYLASE FAMILY"/>
    <property type="match status" value="1"/>
</dbReference>
<dbReference type="Pfam" id="PF02441">
    <property type="entry name" value="Flavoprotein"/>
    <property type="match status" value="1"/>
</dbReference>
<dbReference type="RefSeq" id="XP_027199166.1">
    <property type="nucleotide sequence ID" value="XM_027343365.1"/>
</dbReference>
<evidence type="ECO:0000259" key="3">
    <source>
        <dbReference type="Pfam" id="PF02441"/>
    </source>
</evidence>
<sequence length="190" mass="21385">MTNILIIVTGSVAAIKLPILVKKLQQKRLTNGNSFQIRIVLTEPSLHFFKLVEVENLLPACSIFRDADEWSKWRQMGDPVLHIELRNWADIGVIAPLDANTMGKISNGICDNLASCIIRAWDMNKQLLFAPAMNVYMWNHPITEKCIKVLKELGYIQIGPISKKLACGDYGMGAMAEVDQIITKIMEFVK</sequence>
<dbReference type="GO" id="GO:0071513">
    <property type="term" value="C:phosphopantothenoylcysteine decarboxylase complex"/>
    <property type="evidence" value="ECO:0007669"/>
    <property type="project" value="TreeGrafter"/>
</dbReference>
<evidence type="ECO:0000256" key="1">
    <source>
        <dbReference type="ARBA" id="ARBA00022993"/>
    </source>
</evidence>
<reference evidence="5" key="1">
    <citation type="submission" date="2025-08" db="UniProtKB">
        <authorList>
            <consortium name="RefSeq"/>
        </authorList>
    </citation>
    <scope>IDENTIFICATION</scope>
    <source>
        <strain evidence="5">Airmid</strain>
    </source>
</reference>
<evidence type="ECO:0000313" key="4">
    <source>
        <dbReference type="Proteomes" id="UP000515146"/>
    </source>
</evidence>
<name>A0A6P6Y245_DERPT</name>
<feature type="domain" description="Flavoprotein" evidence="3">
    <location>
        <begin position="3"/>
        <end position="187"/>
    </location>
</feature>
<dbReference type="SUPFAM" id="SSF52507">
    <property type="entry name" value="Homo-oligomeric flavin-containing Cys decarboxylases, HFCD"/>
    <property type="match status" value="1"/>
</dbReference>
<dbReference type="InParanoid" id="A0A6P6Y245"/>
<keyword evidence="4" id="KW-1185">Reference proteome</keyword>
<dbReference type="KEGG" id="dpte:113793348"/>
<dbReference type="Proteomes" id="UP000515146">
    <property type="component" value="Unplaced"/>
</dbReference>
<evidence type="ECO:0000313" key="5">
    <source>
        <dbReference type="RefSeq" id="XP_027199166.1"/>
    </source>
</evidence>
<dbReference type="AlphaFoldDB" id="A0A6P6Y245"/>
<dbReference type="FunCoup" id="A0A6P6Y245">
    <property type="interactions" value="569"/>
</dbReference>
<comment type="similarity">
    <text evidence="2">Belongs to the HFCD (homooligomeric flavin containing Cys decarboxylase) superfamily.</text>
</comment>
<dbReference type="OMA" id="KGLACGD"/>
<dbReference type="CTD" id="60490"/>
<proteinExistence type="inferred from homology"/>
<dbReference type="InterPro" id="IPR036551">
    <property type="entry name" value="Flavin_trans-like"/>
</dbReference>
<evidence type="ECO:0000256" key="2">
    <source>
        <dbReference type="ARBA" id="ARBA00038350"/>
    </source>
</evidence>
<dbReference type="GO" id="GO:0004633">
    <property type="term" value="F:phosphopantothenoylcysteine decarboxylase activity"/>
    <property type="evidence" value="ECO:0007669"/>
    <property type="project" value="TreeGrafter"/>
</dbReference>
<gene>
    <name evidence="5" type="primary">LOC113793348</name>
</gene>
<dbReference type="Gene3D" id="3.40.50.1950">
    <property type="entry name" value="Flavin prenyltransferase-like"/>
    <property type="match status" value="1"/>
</dbReference>
<dbReference type="GO" id="GO:0010181">
    <property type="term" value="F:FMN binding"/>
    <property type="evidence" value="ECO:0007669"/>
    <property type="project" value="TreeGrafter"/>
</dbReference>
<dbReference type="GO" id="GO:0015937">
    <property type="term" value="P:coenzyme A biosynthetic process"/>
    <property type="evidence" value="ECO:0007669"/>
    <property type="project" value="UniProtKB-KW"/>
</dbReference>